<name>A0A0C9MV19_9FUNG</name>
<evidence type="ECO:0000313" key="2">
    <source>
        <dbReference type="Proteomes" id="UP000053815"/>
    </source>
</evidence>
<evidence type="ECO:0000313" key="1">
    <source>
        <dbReference type="EMBL" id="GAN05973.1"/>
    </source>
</evidence>
<gene>
    <name evidence="1" type="ORF">MAM1_0106c05449</name>
</gene>
<accession>A0A0C9MV19</accession>
<proteinExistence type="predicted"/>
<reference evidence="1" key="1">
    <citation type="submission" date="2014-09" db="EMBL/GenBank/DDBJ databases">
        <title>Draft genome sequence of an oleaginous Mucoromycotina fungus Mucor ambiguus NBRC6742.</title>
        <authorList>
            <person name="Takeda I."/>
            <person name="Yamane N."/>
            <person name="Morita T."/>
            <person name="Tamano K."/>
            <person name="Machida M."/>
            <person name="Baker S."/>
            <person name="Koike H."/>
        </authorList>
    </citation>
    <scope>NUCLEOTIDE SEQUENCE</scope>
    <source>
        <strain evidence="1">NBRC 6742</strain>
    </source>
</reference>
<dbReference type="EMBL" id="DF836395">
    <property type="protein sequence ID" value="GAN05973.1"/>
    <property type="molecule type" value="Genomic_DNA"/>
</dbReference>
<dbReference type="Proteomes" id="UP000053815">
    <property type="component" value="Unassembled WGS sequence"/>
</dbReference>
<organism evidence="1">
    <name type="scientific">Mucor ambiguus</name>
    <dbReference type="NCBI Taxonomy" id="91626"/>
    <lineage>
        <taxon>Eukaryota</taxon>
        <taxon>Fungi</taxon>
        <taxon>Fungi incertae sedis</taxon>
        <taxon>Mucoromycota</taxon>
        <taxon>Mucoromycotina</taxon>
        <taxon>Mucoromycetes</taxon>
        <taxon>Mucorales</taxon>
        <taxon>Mucorineae</taxon>
        <taxon>Mucoraceae</taxon>
        <taxon>Mucor</taxon>
    </lineage>
</organism>
<keyword evidence="2" id="KW-1185">Reference proteome</keyword>
<protein>
    <submittedName>
        <fullName evidence="1">Uncharacterized protein</fullName>
    </submittedName>
</protein>
<dbReference type="AlphaFoldDB" id="A0A0C9MV19"/>
<sequence>MNQRTGVNNISASPSLPQQVQDVKHAQVDLIMYNFSSSANTSRIPTPTVYILSLVSETIQSRGYFQSI</sequence>